<dbReference type="Proteomes" id="UP001320148">
    <property type="component" value="Chromosome"/>
</dbReference>
<dbReference type="EMBL" id="AP024488">
    <property type="protein sequence ID" value="BCS95963.1"/>
    <property type="molecule type" value="Genomic_DNA"/>
</dbReference>
<protein>
    <recommendedName>
        <fullName evidence="7">tRNA-dihydrouridine synthase</fullName>
        <ecNumber evidence="7">1.3.1.-</ecNumber>
    </recommendedName>
</protein>
<dbReference type="CDD" id="cd02801">
    <property type="entry name" value="DUS_like_FMN"/>
    <property type="match status" value="1"/>
</dbReference>
<keyword evidence="2 7" id="KW-0285">Flavoprotein</keyword>
<dbReference type="PROSITE" id="PS01136">
    <property type="entry name" value="UPF0034"/>
    <property type="match status" value="1"/>
</dbReference>
<dbReference type="InterPro" id="IPR013785">
    <property type="entry name" value="Aldolase_TIM"/>
</dbReference>
<keyword evidence="10" id="KW-1185">Reference proteome</keyword>
<evidence type="ECO:0000256" key="5">
    <source>
        <dbReference type="ARBA" id="ARBA00022857"/>
    </source>
</evidence>
<name>A0ABN6F0B2_9BACT</name>
<evidence type="ECO:0000256" key="2">
    <source>
        <dbReference type="ARBA" id="ARBA00022630"/>
    </source>
</evidence>
<gene>
    <name evidence="9" type="ORF">DSLASN_15950</name>
</gene>
<evidence type="ECO:0000259" key="8">
    <source>
        <dbReference type="Pfam" id="PF01207"/>
    </source>
</evidence>
<keyword evidence="3 7" id="KW-0288">FMN</keyword>
<dbReference type="InterPro" id="IPR018517">
    <property type="entry name" value="tRNA_hU_synthase_CS"/>
</dbReference>
<dbReference type="EC" id="1.3.1.-" evidence="7"/>
<accession>A0ABN6F0B2</accession>
<dbReference type="SUPFAM" id="SSF51395">
    <property type="entry name" value="FMN-linked oxidoreductases"/>
    <property type="match status" value="1"/>
</dbReference>
<evidence type="ECO:0000313" key="9">
    <source>
        <dbReference type="EMBL" id="BCS95963.1"/>
    </source>
</evidence>
<comment type="similarity">
    <text evidence="7">Belongs to the dus family.</text>
</comment>
<organism evidence="9 10">
    <name type="scientific">Desulfoluna limicola</name>
    <dbReference type="NCBI Taxonomy" id="2810562"/>
    <lineage>
        <taxon>Bacteria</taxon>
        <taxon>Pseudomonadati</taxon>
        <taxon>Thermodesulfobacteriota</taxon>
        <taxon>Desulfobacteria</taxon>
        <taxon>Desulfobacterales</taxon>
        <taxon>Desulfolunaceae</taxon>
        <taxon>Desulfoluna</taxon>
    </lineage>
</organism>
<dbReference type="InterPro" id="IPR001269">
    <property type="entry name" value="DUS_fam"/>
</dbReference>
<evidence type="ECO:0000256" key="4">
    <source>
        <dbReference type="ARBA" id="ARBA00022694"/>
    </source>
</evidence>
<dbReference type="Pfam" id="PF01207">
    <property type="entry name" value="Dus"/>
    <property type="match status" value="1"/>
</dbReference>
<dbReference type="InterPro" id="IPR035587">
    <property type="entry name" value="DUS-like_FMN-bd"/>
</dbReference>
<sequence length="321" mass="36962">MTHRIWLAPMQGYTELLFRDVYAEIFSGVDIAISPFISALPEGRAKDREWNDVLPDDNTKMPVIPQIMGNVAEDLALLANRLYDLGHPVVNINLGCPYKMVAKKKKGSGILCFPDELDALLETLVSRMKGRLSIKTRLGRHTREEFHTLIPIYNRYPLEDLTVHPRTGIQMYTGEPDLAFFEEVLPEIRHRVIYNGDLWSLTRFEALSNRFPSISDWMIGRWILPNPFLPAEIKGARFEEEEKLLLLKRFHDAIYERQVERLDGPGHVTSVMKAFWVYFKDAFEHGDRLFKPLRRISDIDSYEAAVAQLFAGKPAVADFNV</sequence>
<keyword evidence="6 7" id="KW-0560">Oxidoreductase</keyword>
<dbReference type="PIRSF" id="PIRSF006621">
    <property type="entry name" value="Dus"/>
    <property type="match status" value="1"/>
</dbReference>
<evidence type="ECO:0000256" key="7">
    <source>
        <dbReference type="PIRNR" id="PIRNR006621"/>
    </source>
</evidence>
<dbReference type="PANTHER" id="PTHR45846">
    <property type="entry name" value="TRNA-DIHYDROURIDINE(47) SYNTHASE [NAD(P)(+)]-LIKE"/>
    <property type="match status" value="1"/>
</dbReference>
<evidence type="ECO:0000256" key="3">
    <source>
        <dbReference type="ARBA" id="ARBA00022643"/>
    </source>
</evidence>
<evidence type="ECO:0000313" key="10">
    <source>
        <dbReference type="Proteomes" id="UP001320148"/>
    </source>
</evidence>
<keyword evidence="5" id="KW-0521">NADP</keyword>
<dbReference type="Gene3D" id="3.20.20.70">
    <property type="entry name" value="Aldolase class I"/>
    <property type="match status" value="1"/>
</dbReference>
<reference evidence="9 10" key="1">
    <citation type="submission" date="2021-02" db="EMBL/GenBank/DDBJ databases">
        <title>Complete genome of Desulfoluna sp. strain ASN36.</title>
        <authorList>
            <person name="Takahashi A."/>
            <person name="Kojima H."/>
            <person name="Fukui M."/>
        </authorList>
    </citation>
    <scope>NUCLEOTIDE SEQUENCE [LARGE SCALE GENOMIC DNA]</scope>
    <source>
        <strain evidence="9 10">ASN36</strain>
    </source>
</reference>
<evidence type="ECO:0000256" key="1">
    <source>
        <dbReference type="ARBA" id="ARBA00001917"/>
    </source>
</evidence>
<keyword evidence="4 7" id="KW-0819">tRNA processing</keyword>
<dbReference type="RefSeq" id="WP_236892318.1">
    <property type="nucleotide sequence ID" value="NZ_AP024488.1"/>
</dbReference>
<proteinExistence type="inferred from homology"/>
<feature type="domain" description="DUS-like FMN-binding" evidence="8">
    <location>
        <begin position="7"/>
        <end position="283"/>
    </location>
</feature>
<dbReference type="PANTHER" id="PTHR45846:SF1">
    <property type="entry name" value="TRNA-DIHYDROURIDINE(47) SYNTHASE [NAD(P)(+)]-LIKE"/>
    <property type="match status" value="1"/>
</dbReference>
<evidence type="ECO:0000256" key="6">
    <source>
        <dbReference type="ARBA" id="ARBA00023002"/>
    </source>
</evidence>
<comment type="function">
    <text evidence="7">Catalyzes the synthesis of 5,6-dihydrouridine (D), a modified base found in the D-loop of most tRNAs, via the reduction of the C5-C6 double bond in target uridines.</text>
</comment>
<comment type="cofactor">
    <cofactor evidence="1 7">
        <name>FMN</name>
        <dbReference type="ChEBI" id="CHEBI:58210"/>
    </cofactor>
</comment>